<evidence type="ECO:0000256" key="3">
    <source>
        <dbReference type="ARBA" id="ARBA00023136"/>
    </source>
</evidence>
<evidence type="ECO:0000256" key="6">
    <source>
        <dbReference type="ARBA" id="ARBA00023180"/>
    </source>
</evidence>
<dbReference type="InterPro" id="IPR001368">
    <property type="entry name" value="TNFR/NGFR_Cys_rich_reg"/>
</dbReference>
<name>D8LAW6_ECTSI</name>
<evidence type="ECO:0000313" key="10">
    <source>
        <dbReference type="Proteomes" id="UP000002630"/>
    </source>
</evidence>
<evidence type="ECO:0000256" key="2">
    <source>
        <dbReference type="ARBA" id="ARBA00022737"/>
    </source>
</evidence>
<comment type="caution">
    <text evidence="7">Lacks conserved residue(s) required for the propagation of feature annotation.</text>
</comment>
<dbReference type="InterPro" id="IPR052491">
    <property type="entry name" value="TNFRSF10"/>
</dbReference>
<feature type="domain" description="TNFR-Cys" evidence="8">
    <location>
        <begin position="272"/>
        <end position="317"/>
    </location>
</feature>
<dbReference type="Proteomes" id="UP000002630">
    <property type="component" value="Linkage Group LG01"/>
</dbReference>
<reference evidence="9 10" key="1">
    <citation type="journal article" date="2010" name="Nature">
        <title>The Ectocarpus genome and the independent evolution of multicellularity in brown algae.</title>
        <authorList>
            <person name="Cock J.M."/>
            <person name="Sterck L."/>
            <person name="Rouze P."/>
            <person name="Scornet D."/>
            <person name="Allen A.E."/>
            <person name="Amoutzias G."/>
            <person name="Anthouard V."/>
            <person name="Artiguenave F."/>
            <person name="Aury J.M."/>
            <person name="Badger J.H."/>
            <person name="Beszteri B."/>
            <person name="Billiau K."/>
            <person name="Bonnet E."/>
            <person name="Bothwell J.H."/>
            <person name="Bowler C."/>
            <person name="Boyen C."/>
            <person name="Brownlee C."/>
            <person name="Carrano C.J."/>
            <person name="Charrier B."/>
            <person name="Cho G.Y."/>
            <person name="Coelho S.M."/>
            <person name="Collen J."/>
            <person name="Corre E."/>
            <person name="Da Silva C."/>
            <person name="Delage L."/>
            <person name="Delaroque N."/>
            <person name="Dittami S.M."/>
            <person name="Doulbeau S."/>
            <person name="Elias M."/>
            <person name="Farnham G."/>
            <person name="Gachon C.M."/>
            <person name="Gschloessl B."/>
            <person name="Heesch S."/>
            <person name="Jabbari K."/>
            <person name="Jubin C."/>
            <person name="Kawai H."/>
            <person name="Kimura K."/>
            <person name="Kloareg B."/>
            <person name="Kupper F.C."/>
            <person name="Lang D."/>
            <person name="Le Bail A."/>
            <person name="Leblanc C."/>
            <person name="Lerouge P."/>
            <person name="Lohr M."/>
            <person name="Lopez P.J."/>
            <person name="Martens C."/>
            <person name="Maumus F."/>
            <person name="Michel G."/>
            <person name="Miranda-Saavedra D."/>
            <person name="Morales J."/>
            <person name="Moreau H."/>
            <person name="Motomura T."/>
            <person name="Nagasato C."/>
            <person name="Napoli C.A."/>
            <person name="Nelson D.R."/>
            <person name="Nyvall-Collen P."/>
            <person name="Peters A.F."/>
            <person name="Pommier C."/>
            <person name="Potin P."/>
            <person name="Poulain J."/>
            <person name="Quesneville H."/>
            <person name="Read B."/>
            <person name="Rensing S.A."/>
            <person name="Ritter A."/>
            <person name="Rousvoal S."/>
            <person name="Samanta M."/>
            <person name="Samson G."/>
            <person name="Schroeder D.C."/>
            <person name="Segurens B."/>
            <person name="Strittmatter M."/>
            <person name="Tonon T."/>
            <person name="Tregear J.W."/>
            <person name="Valentin K."/>
            <person name="von Dassow P."/>
            <person name="Yamagishi T."/>
            <person name="Van de Peer Y."/>
            <person name="Wincker P."/>
        </authorList>
    </citation>
    <scope>NUCLEOTIDE SEQUENCE [LARGE SCALE GENOMIC DNA]</scope>
    <source>
        <strain evidence="10">Ec32 / CCAP1310/4</strain>
    </source>
</reference>
<evidence type="ECO:0000256" key="7">
    <source>
        <dbReference type="PROSITE-ProRule" id="PRU00206"/>
    </source>
</evidence>
<sequence length="504" mass="53620">MDRGTLAITFSEAMSNATDDVDWTGVSLRTHVNGLEGSGVTLWNTQGEPGWGETDSKDAGLTLAVRIHPTDLDEMKAAYVGHNSSFTWLTLRGDSFVALDDRDGNEPVYGTQVVGHQGASVLELVEDTTSTWLSPSNASSLLCSSAELGRRQGSSNSASRREIVLHLDEPCAVEAAVTTYNATNGTSPQDEANTTTAEAFVGGYPSDWSMLVAAGVLLEDDDAGGAAIRSATNNNVSLVLNATSSFVTDLSAAANPLVAVVDLEESFPDCQPCGNGTYRSEPCTEVYDAVCATCAETCAGGDHFVLSPCTAETGLDCHPILPGFLRPDTRPPHDPRHATMQGCTPCAFGTREIGECQQASDRVCEACTECEDAEYESRECRTSGEDRICETCLRCSLSPEVAEACRDSRSVRQWQTENCCETAVGEKIPCPDVALENLRVSAATGRWQWGRGQPAGGGDRARDGVTPRDRLIEVEFRAGAKTVFDDPRYVGQEGPTGAGSTGEL</sequence>
<proteinExistence type="predicted"/>
<dbReference type="EMBL" id="FN647682">
    <property type="protein sequence ID" value="CBN76475.1"/>
    <property type="molecule type" value="Genomic_DNA"/>
</dbReference>
<dbReference type="EMBL" id="FN649726">
    <property type="protein sequence ID" value="CBN76475.1"/>
    <property type="molecule type" value="Genomic_DNA"/>
</dbReference>
<evidence type="ECO:0000256" key="4">
    <source>
        <dbReference type="ARBA" id="ARBA00023157"/>
    </source>
</evidence>
<evidence type="ECO:0000259" key="8">
    <source>
        <dbReference type="PROSITE" id="PS50050"/>
    </source>
</evidence>
<dbReference type="GO" id="GO:0016020">
    <property type="term" value="C:membrane"/>
    <property type="evidence" value="ECO:0007669"/>
    <property type="project" value="UniProtKB-SubCell"/>
</dbReference>
<accession>D8LAW6</accession>
<keyword evidence="10" id="KW-1185">Reference proteome</keyword>
<keyword evidence="5" id="KW-0675">Receptor</keyword>
<dbReference type="AlphaFoldDB" id="D8LAW6"/>
<gene>
    <name evidence="9" type="ORF">Esi_0000_0062</name>
</gene>
<dbReference type="PANTHER" id="PTHR46330">
    <property type="entry name" value="TUMOR NECROSIS FACTOR RECEPTOR SUPERFAMILY MEMBER 10B"/>
    <property type="match status" value="1"/>
</dbReference>
<dbReference type="eggNOG" id="ENOG502S9J3">
    <property type="taxonomic scope" value="Eukaryota"/>
</dbReference>
<organism evidence="9 10">
    <name type="scientific">Ectocarpus siliculosus</name>
    <name type="common">Brown alga</name>
    <name type="synonym">Conferva siliculosa</name>
    <dbReference type="NCBI Taxonomy" id="2880"/>
    <lineage>
        <taxon>Eukaryota</taxon>
        <taxon>Sar</taxon>
        <taxon>Stramenopiles</taxon>
        <taxon>Ochrophyta</taxon>
        <taxon>PX clade</taxon>
        <taxon>Phaeophyceae</taxon>
        <taxon>Ectocarpales</taxon>
        <taxon>Ectocarpaceae</taxon>
        <taxon>Ectocarpus</taxon>
    </lineage>
</organism>
<keyword evidence="6" id="KW-0325">Glycoprotein</keyword>
<feature type="repeat" description="TNFR-Cys" evidence="7">
    <location>
        <begin position="272"/>
        <end position="317"/>
    </location>
</feature>
<dbReference type="PROSITE" id="PS50050">
    <property type="entry name" value="TNFR_NGFR_2"/>
    <property type="match status" value="1"/>
</dbReference>
<evidence type="ECO:0000313" key="9">
    <source>
        <dbReference type="EMBL" id="CBN76475.1"/>
    </source>
</evidence>
<keyword evidence="3" id="KW-0472">Membrane</keyword>
<comment type="subcellular location">
    <subcellularLocation>
        <location evidence="1">Membrane</location>
    </subcellularLocation>
</comment>
<protein>
    <recommendedName>
        <fullName evidence="8">TNFR-Cys domain-containing protein</fullName>
    </recommendedName>
</protein>
<keyword evidence="2" id="KW-0677">Repeat</keyword>
<evidence type="ECO:0000256" key="1">
    <source>
        <dbReference type="ARBA" id="ARBA00004370"/>
    </source>
</evidence>
<keyword evidence="4" id="KW-1015">Disulfide bond</keyword>
<dbReference type="InParanoid" id="D8LAW6"/>
<dbReference type="PANTHER" id="PTHR46330:SF6">
    <property type="entry name" value="HEMATOPOIETIC DEATH RECEPTOR-RELATED"/>
    <property type="match status" value="1"/>
</dbReference>
<evidence type="ECO:0000256" key="5">
    <source>
        <dbReference type="ARBA" id="ARBA00023170"/>
    </source>
</evidence>